<protein>
    <submittedName>
        <fullName evidence="3">Uncharacterized protein</fullName>
    </submittedName>
</protein>
<feature type="region of interest" description="Disordered" evidence="1">
    <location>
        <begin position="156"/>
        <end position="176"/>
    </location>
</feature>
<feature type="compositionally biased region" description="Basic residues" evidence="1">
    <location>
        <begin position="310"/>
        <end position="327"/>
    </location>
</feature>
<evidence type="ECO:0000313" key="3">
    <source>
        <dbReference type="EMBL" id="KAF1834120.1"/>
    </source>
</evidence>
<feature type="compositionally biased region" description="Low complexity" evidence="1">
    <location>
        <begin position="272"/>
        <end position="281"/>
    </location>
</feature>
<dbReference type="AlphaFoldDB" id="A0A6A5KCY6"/>
<evidence type="ECO:0000313" key="4">
    <source>
        <dbReference type="Proteomes" id="UP000800040"/>
    </source>
</evidence>
<reference evidence="3" key="1">
    <citation type="submission" date="2020-01" db="EMBL/GenBank/DDBJ databases">
        <authorList>
            <consortium name="DOE Joint Genome Institute"/>
            <person name="Haridas S."/>
            <person name="Albert R."/>
            <person name="Binder M."/>
            <person name="Bloem J."/>
            <person name="Labutti K."/>
            <person name="Salamov A."/>
            <person name="Andreopoulos B."/>
            <person name="Baker S.E."/>
            <person name="Barry K."/>
            <person name="Bills G."/>
            <person name="Bluhm B.H."/>
            <person name="Cannon C."/>
            <person name="Castanera R."/>
            <person name="Culley D.E."/>
            <person name="Daum C."/>
            <person name="Ezra D."/>
            <person name="Gonzalez J.B."/>
            <person name="Henrissat B."/>
            <person name="Kuo A."/>
            <person name="Liang C."/>
            <person name="Lipzen A."/>
            <person name="Lutzoni F."/>
            <person name="Magnuson J."/>
            <person name="Mondo S."/>
            <person name="Nolan M."/>
            <person name="Ohm R."/>
            <person name="Pangilinan J."/>
            <person name="Park H.-J."/>
            <person name="Ramirez L."/>
            <person name="Alfaro M."/>
            <person name="Sun H."/>
            <person name="Tritt A."/>
            <person name="Yoshinaga Y."/>
            <person name="Zwiers L.-H."/>
            <person name="Turgeon B.G."/>
            <person name="Goodwin S.B."/>
            <person name="Spatafora J.W."/>
            <person name="Crous P.W."/>
            <person name="Grigoriev I.V."/>
        </authorList>
    </citation>
    <scope>NUCLEOTIDE SEQUENCE</scope>
    <source>
        <strain evidence="3">P77</strain>
    </source>
</reference>
<accession>A0A6A5KCY6</accession>
<keyword evidence="2" id="KW-1133">Transmembrane helix</keyword>
<feature type="compositionally biased region" description="Pro residues" evidence="1">
    <location>
        <begin position="356"/>
        <end position="386"/>
    </location>
</feature>
<name>A0A6A5KCY6_9PLEO</name>
<organism evidence="3 4">
    <name type="scientific">Decorospora gaudefroyi</name>
    <dbReference type="NCBI Taxonomy" id="184978"/>
    <lineage>
        <taxon>Eukaryota</taxon>
        <taxon>Fungi</taxon>
        <taxon>Dikarya</taxon>
        <taxon>Ascomycota</taxon>
        <taxon>Pezizomycotina</taxon>
        <taxon>Dothideomycetes</taxon>
        <taxon>Pleosporomycetidae</taxon>
        <taxon>Pleosporales</taxon>
        <taxon>Pleosporineae</taxon>
        <taxon>Pleosporaceae</taxon>
        <taxon>Decorospora</taxon>
    </lineage>
</organism>
<keyword evidence="2" id="KW-0472">Membrane</keyword>
<feature type="transmembrane region" description="Helical" evidence="2">
    <location>
        <begin position="197"/>
        <end position="219"/>
    </location>
</feature>
<sequence>MVPARPNLPRGVTIKHLQRTATDRTRTRSTRTTTQTITCTLFVQDLPRSTAHFAATSTFDWPTATPPPIFGRYFPIPQIHGVIAGLRRALRLNPHSLSVTQDQELILPRTIEAVDPTHMSEIASTTAPTPRRSAYPRVSPPVFLYPEAIVPRSAYEAQSLQQQQQQQHAEPMAQNGSPSMIGRIDYKLAYLPAGYKLFFLGTLAVLILLFIWTVLVWMINFPPTTWRCFQGYSEKTTKKERRPMDKPSKYAARKMDADTDPEPEDICSQTDNSNTSATTSALPPDPFSYLHTNNTNTNCLKNISHIETRHRSKHHHHHHHHRHRRQHTTQTDPPTHHHHRRTSSSPAPLRSSHTPTPTPITPLSSPPNPFLTPPPNHPPKQPPKPLTSPEWKSAHKAFFHTSPPTTPSASASYASVDMHALEAGTSSSSPSSSGQGESGGGGGGASLIWKGVGWLDQGLGLVDGVVDGVVARVGRWTDGGGGGLVLPVAR</sequence>
<dbReference type="OrthoDB" id="3695549at2759"/>
<evidence type="ECO:0000256" key="1">
    <source>
        <dbReference type="SAM" id="MobiDB-lite"/>
    </source>
</evidence>
<feature type="region of interest" description="Disordered" evidence="1">
    <location>
        <begin position="235"/>
        <end position="289"/>
    </location>
</feature>
<feature type="region of interest" description="Disordered" evidence="1">
    <location>
        <begin position="422"/>
        <end position="442"/>
    </location>
</feature>
<feature type="compositionally biased region" description="Basic and acidic residues" evidence="1">
    <location>
        <begin position="242"/>
        <end position="257"/>
    </location>
</feature>
<proteinExistence type="predicted"/>
<evidence type="ECO:0000256" key="2">
    <source>
        <dbReference type="SAM" id="Phobius"/>
    </source>
</evidence>
<gene>
    <name evidence="3" type="ORF">BDW02DRAFT_647882</name>
</gene>
<keyword evidence="4" id="KW-1185">Reference proteome</keyword>
<dbReference type="Proteomes" id="UP000800040">
    <property type="component" value="Unassembled WGS sequence"/>
</dbReference>
<dbReference type="EMBL" id="ML975307">
    <property type="protein sequence ID" value="KAF1834120.1"/>
    <property type="molecule type" value="Genomic_DNA"/>
</dbReference>
<keyword evidence="2" id="KW-0812">Transmembrane</keyword>
<feature type="compositionally biased region" description="Low complexity" evidence="1">
    <location>
        <begin position="424"/>
        <end position="435"/>
    </location>
</feature>
<feature type="region of interest" description="Disordered" evidence="1">
    <location>
        <begin position="308"/>
        <end position="391"/>
    </location>
</feature>